<dbReference type="RefSeq" id="WP_221030477.1">
    <property type="nucleotide sequence ID" value="NZ_CP139781.1"/>
</dbReference>
<accession>A0ABZ1C4J6</accession>
<evidence type="ECO:0000313" key="1">
    <source>
        <dbReference type="EMBL" id="WRQ86639.1"/>
    </source>
</evidence>
<evidence type="ECO:0000313" key="2">
    <source>
        <dbReference type="Proteomes" id="UP000738431"/>
    </source>
</evidence>
<proteinExistence type="predicted"/>
<name>A0ABZ1C4J6_9BACT</name>
<reference evidence="1 2" key="1">
    <citation type="submission" date="2021-08" db="EMBL/GenBank/DDBJ databases">
        <authorList>
            <person name="Zhang D."/>
            <person name="Zhang A."/>
            <person name="Wang L."/>
        </authorList>
    </citation>
    <scope>NUCLEOTIDE SEQUENCE [LARGE SCALE GENOMIC DNA]</scope>
    <source>
        <strain evidence="1 2">WL0086</strain>
    </source>
</reference>
<dbReference type="EMBL" id="CP139781">
    <property type="protein sequence ID" value="WRQ86639.1"/>
    <property type="molecule type" value="Genomic_DNA"/>
</dbReference>
<keyword evidence="2" id="KW-1185">Reference proteome</keyword>
<organism evidence="1 2">
    <name type="scientific">Actomonas aquatica</name>
    <dbReference type="NCBI Taxonomy" id="2866162"/>
    <lineage>
        <taxon>Bacteria</taxon>
        <taxon>Pseudomonadati</taxon>
        <taxon>Verrucomicrobiota</taxon>
        <taxon>Opitutia</taxon>
        <taxon>Opitutales</taxon>
        <taxon>Opitutaceae</taxon>
        <taxon>Actomonas</taxon>
    </lineage>
</organism>
<gene>
    <name evidence="1" type="ORF">K1X11_017645</name>
</gene>
<sequence length="279" mass="30018">MSSLRGWRRLGFGLALLGMLAAPMFGQKKDEEAKEAPFTAVRAADSDTIAINNAGQVTLSMAQAPSSATDAKLLIVNSANFALWSAPLSRVGGKWTAQLDLPAVEALLTGNAVQAEFPGAAPDGKKDFRVSFVRDMFSSELAATASLVKPNQPLFYKAPEKPEPLETISSDTDAVHMGSYAMASRRYDEQLSAYRSKLIVAKASAHALWSDIKTADRLPEWPASLIAAQEKAYKSLQTEIDAVAKLRDTHRATAESVVSAWNSANSDADEIPLTFRAES</sequence>
<protein>
    <submittedName>
        <fullName evidence="1">Uncharacterized protein</fullName>
    </submittedName>
</protein>
<dbReference type="Proteomes" id="UP000738431">
    <property type="component" value="Chromosome"/>
</dbReference>
<reference evidence="1 2" key="2">
    <citation type="submission" date="2023-12" db="EMBL/GenBank/DDBJ databases">
        <title>Description of an unclassified Opitutus bacterium of Verrucomicrobiota.</title>
        <authorList>
            <person name="Zhang D.-F."/>
        </authorList>
    </citation>
    <scope>NUCLEOTIDE SEQUENCE [LARGE SCALE GENOMIC DNA]</scope>
    <source>
        <strain evidence="1 2">WL0086</strain>
    </source>
</reference>